<reference evidence="1 2" key="1">
    <citation type="submission" date="2014-02" db="EMBL/GenBank/DDBJ databases">
        <title>The small core and large imbalanced accessory genome model reveals a collaborative survival strategy of Sorangium cellulosum strains in nature.</title>
        <authorList>
            <person name="Han K."/>
            <person name="Peng R."/>
            <person name="Blom J."/>
            <person name="Li Y.-Z."/>
        </authorList>
    </citation>
    <scope>NUCLEOTIDE SEQUENCE [LARGE SCALE GENOMIC DNA]</scope>
    <source>
        <strain evidence="1 2">So0011-07</strain>
    </source>
</reference>
<gene>
    <name evidence="1" type="ORF">BE17_51980</name>
</gene>
<accession>A0A150RMW4</accession>
<name>A0A150RMW4_SORCE</name>
<sequence>MLSGRFDRPSRTEIGALGAIRPPFQDRDRCSRADSTALRTRFAQTTGPEHCRPRVCCDAGEHAAYLLGVPIADHVMVTPAGRLSSMFRR</sequence>
<dbReference type="Proteomes" id="UP000075635">
    <property type="component" value="Unassembled WGS sequence"/>
</dbReference>
<evidence type="ECO:0000313" key="1">
    <source>
        <dbReference type="EMBL" id="KYF81624.1"/>
    </source>
</evidence>
<evidence type="ECO:0000313" key="2">
    <source>
        <dbReference type="Proteomes" id="UP000075635"/>
    </source>
</evidence>
<organism evidence="1 2">
    <name type="scientific">Sorangium cellulosum</name>
    <name type="common">Polyangium cellulosum</name>
    <dbReference type="NCBI Taxonomy" id="56"/>
    <lineage>
        <taxon>Bacteria</taxon>
        <taxon>Pseudomonadati</taxon>
        <taxon>Myxococcota</taxon>
        <taxon>Polyangia</taxon>
        <taxon>Polyangiales</taxon>
        <taxon>Polyangiaceae</taxon>
        <taxon>Sorangium</taxon>
    </lineage>
</organism>
<proteinExistence type="predicted"/>
<dbReference type="EMBL" id="JEMB01002369">
    <property type="protein sequence ID" value="KYF81624.1"/>
    <property type="molecule type" value="Genomic_DNA"/>
</dbReference>
<dbReference type="AlphaFoldDB" id="A0A150RMW4"/>
<comment type="caution">
    <text evidence="1">The sequence shown here is derived from an EMBL/GenBank/DDBJ whole genome shotgun (WGS) entry which is preliminary data.</text>
</comment>
<protein>
    <submittedName>
        <fullName evidence="1">Uncharacterized protein</fullName>
    </submittedName>
</protein>